<name>A0AA39ZPB8_9PEZI</name>
<proteinExistence type="predicted"/>
<dbReference type="AlphaFoldDB" id="A0AA39ZPB8"/>
<protein>
    <submittedName>
        <fullName evidence="3">Uncharacterized protein</fullName>
    </submittedName>
</protein>
<keyword evidence="2" id="KW-0812">Transmembrane</keyword>
<evidence type="ECO:0000256" key="2">
    <source>
        <dbReference type="SAM" id="Phobius"/>
    </source>
</evidence>
<accession>A0AA39ZPB8</accession>
<evidence type="ECO:0000256" key="1">
    <source>
        <dbReference type="SAM" id="MobiDB-lite"/>
    </source>
</evidence>
<dbReference type="Proteomes" id="UP001172159">
    <property type="component" value="Unassembled WGS sequence"/>
</dbReference>
<feature type="region of interest" description="Disordered" evidence="1">
    <location>
        <begin position="172"/>
        <end position="195"/>
    </location>
</feature>
<keyword evidence="2" id="KW-0472">Membrane</keyword>
<sequence>MSRMRPRWDLSRRKLHQLYPGYRLPHFLIFFFTSRSLASPARAITPITPFTYFPAALFFFLAIIFCFQTRVAGIPKNLGRRPGQDPYPPSGEVTFGKSLDSCSPPSTTTTTPIQERRSGSVRHGFWRWWGRWGKIRRSDHGVIRSCKGDRQQPSGFWQEEMVIVEIRRKRGGPVDESDLWGKREIPTNQHEQSRL</sequence>
<keyword evidence="2" id="KW-1133">Transmembrane helix</keyword>
<feature type="region of interest" description="Disordered" evidence="1">
    <location>
        <begin position="78"/>
        <end position="118"/>
    </location>
</feature>
<dbReference type="EMBL" id="JAUKTV010000031">
    <property type="protein sequence ID" value="KAK0701170.1"/>
    <property type="molecule type" value="Genomic_DNA"/>
</dbReference>
<gene>
    <name evidence="3" type="ORF">B0T21DRAFT_133746</name>
</gene>
<comment type="caution">
    <text evidence="3">The sequence shown here is derived from an EMBL/GenBank/DDBJ whole genome shotgun (WGS) entry which is preliminary data.</text>
</comment>
<keyword evidence="4" id="KW-1185">Reference proteome</keyword>
<reference evidence="3" key="1">
    <citation type="submission" date="2023-06" db="EMBL/GenBank/DDBJ databases">
        <title>Genome-scale phylogeny and comparative genomics of the fungal order Sordariales.</title>
        <authorList>
            <consortium name="Lawrence Berkeley National Laboratory"/>
            <person name="Hensen N."/>
            <person name="Bonometti L."/>
            <person name="Westerberg I."/>
            <person name="Brannstrom I.O."/>
            <person name="Guillou S."/>
            <person name="Cros-Aarteil S."/>
            <person name="Calhoun S."/>
            <person name="Haridas S."/>
            <person name="Kuo A."/>
            <person name="Mondo S."/>
            <person name="Pangilinan J."/>
            <person name="Riley R."/>
            <person name="Labutti K."/>
            <person name="Andreopoulos B."/>
            <person name="Lipzen A."/>
            <person name="Chen C."/>
            <person name="Yanf M."/>
            <person name="Daum C."/>
            <person name="Ng V."/>
            <person name="Clum A."/>
            <person name="Steindorff A."/>
            <person name="Ohm R."/>
            <person name="Martin F."/>
            <person name="Silar P."/>
            <person name="Natvig D."/>
            <person name="Lalanne C."/>
            <person name="Gautier V."/>
            <person name="Ament-Velasquez S.L."/>
            <person name="Kruys A."/>
            <person name="Hutchinson M.I."/>
            <person name="Powell A.J."/>
            <person name="Barry K."/>
            <person name="Miller A.N."/>
            <person name="Grigoriev I.V."/>
            <person name="Debuchy R."/>
            <person name="Gladieux P."/>
            <person name="Thoren M.H."/>
            <person name="Johannesson H."/>
        </authorList>
    </citation>
    <scope>NUCLEOTIDE SEQUENCE</scope>
    <source>
        <strain evidence="3">CBS 540.89</strain>
    </source>
</reference>
<feature type="transmembrane region" description="Helical" evidence="2">
    <location>
        <begin position="53"/>
        <end position="72"/>
    </location>
</feature>
<feature type="compositionally biased region" description="Basic and acidic residues" evidence="1">
    <location>
        <begin position="179"/>
        <end position="195"/>
    </location>
</feature>
<feature type="compositionally biased region" description="Low complexity" evidence="1">
    <location>
        <begin position="101"/>
        <end position="112"/>
    </location>
</feature>
<organism evidence="3 4">
    <name type="scientific">Apiosordaria backusii</name>
    <dbReference type="NCBI Taxonomy" id="314023"/>
    <lineage>
        <taxon>Eukaryota</taxon>
        <taxon>Fungi</taxon>
        <taxon>Dikarya</taxon>
        <taxon>Ascomycota</taxon>
        <taxon>Pezizomycotina</taxon>
        <taxon>Sordariomycetes</taxon>
        <taxon>Sordariomycetidae</taxon>
        <taxon>Sordariales</taxon>
        <taxon>Lasiosphaeriaceae</taxon>
        <taxon>Apiosordaria</taxon>
    </lineage>
</organism>
<evidence type="ECO:0000313" key="4">
    <source>
        <dbReference type="Proteomes" id="UP001172159"/>
    </source>
</evidence>
<evidence type="ECO:0000313" key="3">
    <source>
        <dbReference type="EMBL" id="KAK0701170.1"/>
    </source>
</evidence>